<feature type="region of interest" description="Disordered" evidence="1">
    <location>
        <begin position="1"/>
        <end position="40"/>
    </location>
</feature>
<feature type="compositionally biased region" description="Low complexity" evidence="1">
    <location>
        <begin position="1"/>
        <end position="10"/>
    </location>
</feature>
<protein>
    <submittedName>
        <fullName evidence="2">Uncharacterized protein</fullName>
    </submittedName>
</protein>
<sequence>MLPGLGLPRPGMLPPGMLPLPPGPVPPGLQHGAMGLGGAPGGRPPEVEEQLGHLREDMQKLEAAAADMQKLGDDSGARFKLLLAGEVRDKIRELEEKHPPAPTGPPPGFMMPGLGMMRPPNGISAGLGFAPLVELPQTNFTQQQALLYEAEKANSHKMEPEVMELIDHFALSDRHARMLNEQMKKRNDTFDDDLKALYELLGKANNHAQKADLLSINIRWMAEGVFNGIETPSRAVAKAMRKFKLDGPSCCKLAEALEGRTDPEEDMRKINTHLERSNKPSSLCMMMLKDSRLLALHLQALPSQFEGERGLGCQATAACRY</sequence>
<name>A0ABN9TYZ4_9DINO</name>
<evidence type="ECO:0000256" key="1">
    <source>
        <dbReference type="SAM" id="MobiDB-lite"/>
    </source>
</evidence>
<organism evidence="2 3">
    <name type="scientific">Prorocentrum cordatum</name>
    <dbReference type="NCBI Taxonomy" id="2364126"/>
    <lineage>
        <taxon>Eukaryota</taxon>
        <taxon>Sar</taxon>
        <taxon>Alveolata</taxon>
        <taxon>Dinophyceae</taxon>
        <taxon>Prorocentrales</taxon>
        <taxon>Prorocentraceae</taxon>
        <taxon>Prorocentrum</taxon>
    </lineage>
</organism>
<evidence type="ECO:0000313" key="2">
    <source>
        <dbReference type="EMBL" id="CAK0851585.1"/>
    </source>
</evidence>
<feature type="compositionally biased region" description="Pro residues" evidence="1">
    <location>
        <begin position="11"/>
        <end position="27"/>
    </location>
</feature>
<reference evidence="2" key="1">
    <citation type="submission" date="2023-10" db="EMBL/GenBank/DDBJ databases">
        <authorList>
            <person name="Chen Y."/>
            <person name="Shah S."/>
            <person name="Dougan E. K."/>
            <person name="Thang M."/>
            <person name="Chan C."/>
        </authorList>
    </citation>
    <scope>NUCLEOTIDE SEQUENCE [LARGE SCALE GENOMIC DNA]</scope>
</reference>
<evidence type="ECO:0000313" key="3">
    <source>
        <dbReference type="Proteomes" id="UP001189429"/>
    </source>
</evidence>
<dbReference type="Proteomes" id="UP001189429">
    <property type="component" value="Unassembled WGS sequence"/>
</dbReference>
<gene>
    <name evidence="2" type="ORF">PCOR1329_LOCUS43705</name>
</gene>
<keyword evidence="3" id="KW-1185">Reference proteome</keyword>
<proteinExistence type="predicted"/>
<dbReference type="EMBL" id="CAUYUJ010015253">
    <property type="protein sequence ID" value="CAK0851585.1"/>
    <property type="molecule type" value="Genomic_DNA"/>
</dbReference>
<accession>A0ABN9TYZ4</accession>
<comment type="caution">
    <text evidence="2">The sequence shown here is derived from an EMBL/GenBank/DDBJ whole genome shotgun (WGS) entry which is preliminary data.</text>
</comment>